<evidence type="ECO:0000259" key="2">
    <source>
        <dbReference type="Pfam" id="PF12106"/>
    </source>
</evidence>
<dbReference type="AlphaFoldDB" id="A0A927M9G2"/>
<feature type="compositionally biased region" description="Low complexity" evidence="1">
    <location>
        <begin position="66"/>
        <end position="83"/>
    </location>
</feature>
<protein>
    <submittedName>
        <fullName evidence="3">DNA mismatch repair ATPase MutL</fullName>
    </submittedName>
</protein>
<dbReference type="Proteomes" id="UP000649753">
    <property type="component" value="Unassembled WGS sequence"/>
</dbReference>
<dbReference type="Gene3D" id="3.30.2310.30">
    <property type="match status" value="1"/>
</dbReference>
<evidence type="ECO:0000313" key="4">
    <source>
        <dbReference type="Proteomes" id="UP000649753"/>
    </source>
</evidence>
<reference evidence="3" key="1">
    <citation type="submission" date="2020-10" db="EMBL/GenBank/DDBJ databases">
        <title>Sequencing the genomes of 1000 actinobacteria strains.</title>
        <authorList>
            <person name="Klenk H.-P."/>
        </authorList>
    </citation>
    <scope>NUCLEOTIDE SEQUENCE</scope>
    <source>
        <strain evidence="3">DSM 46832</strain>
    </source>
</reference>
<feature type="compositionally biased region" description="Polar residues" evidence="1">
    <location>
        <begin position="53"/>
        <end position="65"/>
    </location>
</feature>
<feature type="compositionally biased region" description="Polar residues" evidence="1">
    <location>
        <begin position="84"/>
        <end position="107"/>
    </location>
</feature>
<dbReference type="InterPro" id="IPR038234">
    <property type="entry name" value="Colicin_E5_C_sf"/>
</dbReference>
<organism evidence="3 4">
    <name type="scientific">Plantactinospora soyae</name>
    <dbReference type="NCBI Taxonomy" id="1544732"/>
    <lineage>
        <taxon>Bacteria</taxon>
        <taxon>Bacillati</taxon>
        <taxon>Actinomycetota</taxon>
        <taxon>Actinomycetes</taxon>
        <taxon>Micromonosporales</taxon>
        <taxon>Micromonosporaceae</taxon>
        <taxon>Plantactinospora</taxon>
    </lineage>
</organism>
<dbReference type="InterPro" id="IPR021964">
    <property type="entry name" value="Colicin_E5_C"/>
</dbReference>
<keyword evidence="4" id="KW-1185">Reference proteome</keyword>
<dbReference type="GO" id="GO:0004540">
    <property type="term" value="F:RNA nuclease activity"/>
    <property type="evidence" value="ECO:0007669"/>
    <property type="project" value="InterPro"/>
</dbReference>
<feature type="domain" description="Colicin E5 ribonuclease" evidence="2">
    <location>
        <begin position="122"/>
        <end position="206"/>
    </location>
</feature>
<gene>
    <name evidence="3" type="ORF">H4W31_006261</name>
</gene>
<dbReference type="InterPro" id="IPR038233">
    <property type="entry name" value="Colicin_D/E5_nuclease"/>
</dbReference>
<accession>A0A927M9G2</accession>
<comment type="caution">
    <text evidence="3">The sequence shown here is derived from an EMBL/GenBank/DDBJ whole genome shotgun (WGS) entry which is preliminary data.</text>
</comment>
<feature type="compositionally biased region" description="Basic and acidic residues" evidence="1">
    <location>
        <begin position="125"/>
        <end position="143"/>
    </location>
</feature>
<dbReference type="RefSeq" id="WP_192769870.1">
    <property type="nucleotide sequence ID" value="NZ_JADBEB010000001.1"/>
</dbReference>
<proteinExistence type="predicted"/>
<dbReference type="SUPFAM" id="SSF102824">
    <property type="entry name" value="Colicin D/E5 nuclease domain"/>
    <property type="match status" value="1"/>
</dbReference>
<dbReference type="EMBL" id="JADBEB010000001">
    <property type="protein sequence ID" value="MBE1490623.1"/>
    <property type="molecule type" value="Genomic_DNA"/>
</dbReference>
<name>A0A927M9G2_9ACTN</name>
<evidence type="ECO:0000313" key="3">
    <source>
        <dbReference type="EMBL" id="MBE1490623.1"/>
    </source>
</evidence>
<feature type="compositionally biased region" description="Basic and acidic residues" evidence="1">
    <location>
        <begin position="39"/>
        <end position="48"/>
    </location>
</feature>
<sequence length="208" mass="22700">MTENPTAIDGTPPVEHDRESSGGTPETARAETLGDDDESRGRTRKEIAESDQEASGQESAGQESSPQETAQQETAQQEPGGQETAQQEPGGQETAQQEPDGQASNEAGQHDEKGQESDAGVETSFGEKIEGQLEKRGWTHDSVEDTINSPHRTQETADTRWNPDGTRNDDPATAYINEDESYVVRNDRTGDIVQVSDRTDPDWRSPFT</sequence>
<evidence type="ECO:0000256" key="1">
    <source>
        <dbReference type="SAM" id="MobiDB-lite"/>
    </source>
</evidence>
<dbReference type="Pfam" id="PF12106">
    <property type="entry name" value="Colicin_E5"/>
    <property type="match status" value="1"/>
</dbReference>
<feature type="region of interest" description="Disordered" evidence="1">
    <location>
        <begin position="1"/>
        <end position="173"/>
    </location>
</feature>